<reference evidence="2" key="1">
    <citation type="submission" date="2019-12" db="EMBL/GenBank/DDBJ databases">
        <title>An insight into the sialome of adult female Ixodes ricinus ticks feeding for 6 days.</title>
        <authorList>
            <person name="Perner J."/>
            <person name="Ribeiro J.M.C."/>
        </authorList>
    </citation>
    <scope>NUCLEOTIDE SEQUENCE</scope>
    <source>
        <strain evidence="2">Semi-engorged</strain>
        <tissue evidence="2">Salivary glands</tissue>
    </source>
</reference>
<accession>A0A6B0U9M2</accession>
<proteinExistence type="predicted"/>
<protein>
    <submittedName>
        <fullName evidence="2">Putative secreted protein</fullName>
    </submittedName>
</protein>
<keyword evidence="1" id="KW-0732">Signal</keyword>
<feature type="signal peptide" evidence="1">
    <location>
        <begin position="1"/>
        <end position="21"/>
    </location>
</feature>
<name>A0A6B0U9M2_IXORI</name>
<sequence length="86" mass="10035">MYTSFCFVLGLVNTAHKLVFANSFKGTWFERVECKTIRHWTSHHLIVAHHCRDTKFLEVSNIMLVLSQVCTVKQHFMKPQITGNLK</sequence>
<dbReference type="EMBL" id="GIFC01003501">
    <property type="protein sequence ID" value="MXU85584.1"/>
    <property type="molecule type" value="Transcribed_RNA"/>
</dbReference>
<evidence type="ECO:0000256" key="1">
    <source>
        <dbReference type="SAM" id="SignalP"/>
    </source>
</evidence>
<dbReference type="AlphaFoldDB" id="A0A6B0U9M2"/>
<evidence type="ECO:0000313" key="2">
    <source>
        <dbReference type="EMBL" id="MXU85584.1"/>
    </source>
</evidence>
<feature type="chain" id="PRO_5025564433" evidence="1">
    <location>
        <begin position="22"/>
        <end position="86"/>
    </location>
</feature>
<organism evidence="2">
    <name type="scientific">Ixodes ricinus</name>
    <name type="common">Common tick</name>
    <name type="synonym">Acarus ricinus</name>
    <dbReference type="NCBI Taxonomy" id="34613"/>
    <lineage>
        <taxon>Eukaryota</taxon>
        <taxon>Metazoa</taxon>
        <taxon>Ecdysozoa</taxon>
        <taxon>Arthropoda</taxon>
        <taxon>Chelicerata</taxon>
        <taxon>Arachnida</taxon>
        <taxon>Acari</taxon>
        <taxon>Parasitiformes</taxon>
        <taxon>Ixodida</taxon>
        <taxon>Ixodoidea</taxon>
        <taxon>Ixodidae</taxon>
        <taxon>Ixodinae</taxon>
        <taxon>Ixodes</taxon>
    </lineage>
</organism>